<dbReference type="AlphaFoldDB" id="A0A0A9ET13"/>
<dbReference type="EMBL" id="GBRH01195787">
    <property type="protein sequence ID" value="JAE02109.1"/>
    <property type="molecule type" value="Transcribed_RNA"/>
</dbReference>
<name>A0A0A9ET13_ARUDO</name>
<sequence>MCNQCLLGLCPLHTLVFLHRNT</sequence>
<evidence type="ECO:0000313" key="1">
    <source>
        <dbReference type="EMBL" id="JAE02109.1"/>
    </source>
</evidence>
<reference evidence="1" key="1">
    <citation type="submission" date="2014-09" db="EMBL/GenBank/DDBJ databases">
        <authorList>
            <person name="Magalhaes I.L.F."/>
            <person name="Oliveira U."/>
            <person name="Santos F.R."/>
            <person name="Vidigal T.H.D.A."/>
            <person name="Brescovit A.D."/>
            <person name="Santos A.J."/>
        </authorList>
    </citation>
    <scope>NUCLEOTIDE SEQUENCE</scope>
    <source>
        <tissue evidence="1">Shoot tissue taken approximately 20 cm above the soil surface</tissue>
    </source>
</reference>
<proteinExistence type="predicted"/>
<protein>
    <submittedName>
        <fullName evidence="1">Uncharacterized protein</fullName>
    </submittedName>
</protein>
<organism evidence="1">
    <name type="scientific">Arundo donax</name>
    <name type="common">Giant reed</name>
    <name type="synonym">Donax arundinaceus</name>
    <dbReference type="NCBI Taxonomy" id="35708"/>
    <lineage>
        <taxon>Eukaryota</taxon>
        <taxon>Viridiplantae</taxon>
        <taxon>Streptophyta</taxon>
        <taxon>Embryophyta</taxon>
        <taxon>Tracheophyta</taxon>
        <taxon>Spermatophyta</taxon>
        <taxon>Magnoliopsida</taxon>
        <taxon>Liliopsida</taxon>
        <taxon>Poales</taxon>
        <taxon>Poaceae</taxon>
        <taxon>PACMAD clade</taxon>
        <taxon>Arundinoideae</taxon>
        <taxon>Arundineae</taxon>
        <taxon>Arundo</taxon>
    </lineage>
</organism>
<reference evidence="1" key="2">
    <citation type="journal article" date="2015" name="Data Brief">
        <title>Shoot transcriptome of the giant reed, Arundo donax.</title>
        <authorList>
            <person name="Barrero R.A."/>
            <person name="Guerrero F.D."/>
            <person name="Moolhuijzen P."/>
            <person name="Goolsby J.A."/>
            <person name="Tidwell J."/>
            <person name="Bellgard S.E."/>
            <person name="Bellgard M.I."/>
        </authorList>
    </citation>
    <scope>NUCLEOTIDE SEQUENCE</scope>
    <source>
        <tissue evidence="1">Shoot tissue taken approximately 20 cm above the soil surface</tissue>
    </source>
</reference>
<accession>A0A0A9ET13</accession>